<evidence type="ECO:0000259" key="13">
    <source>
        <dbReference type="PROSITE" id="PS50157"/>
    </source>
</evidence>
<feature type="compositionally biased region" description="Polar residues" evidence="12">
    <location>
        <begin position="19"/>
        <end position="29"/>
    </location>
</feature>
<keyword evidence="5 11" id="KW-0863">Zinc-finger</keyword>
<keyword evidence="4" id="KW-0677">Repeat</keyword>
<evidence type="ECO:0000256" key="11">
    <source>
        <dbReference type="PROSITE-ProRule" id="PRU00042"/>
    </source>
</evidence>
<dbReference type="FunFam" id="3.30.160.60:FF:002343">
    <property type="entry name" value="Zinc finger protein 33A"/>
    <property type="match status" value="1"/>
</dbReference>
<reference evidence="14" key="2">
    <citation type="submission" date="2025-09" db="UniProtKB">
        <authorList>
            <consortium name="Ensembl"/>
        </authorList>
    </citation>
    <scope>IDENTIFICATION</scope>
</reference>
<evidence type="ECO:0000256" key="9">
    <source>
        <dbReference type="ARBA" id="ARBA00023163"/>
    </source>
</evidence>
<dbReference type="Ensembl" id="ENSOTST00005079344.2">
    <property type="protein sequence ID" value="ENSOTSP00005073215.2"/>
    <property type="gene ID" value="ENSOTSG00005034560.2"/>
</dbReference>
<evidence type="ECO:0000256" key="2">
    <source>
        <dbReference type="ARBA" id="ARBA00006991"/>
    </source>
</evidence>
<dbReference type="FunFam" id="3.30.160.60:FF:000862">
    <property type="entry name" value="zinc finger protein 697"/>
    <property type="match status" value="1"/>
</dbReference>
<dbReference type="PROSITE" id="PS00028">
    <property type="entry name" value="ZINC_FINGER_C2H2_1"/>
    <property type="match status" value="2"/>
</dbReference>
<feature type="region of interest" description="Disordered" evidence="12">
    <location>
        <begin position="50"/>
        <end position="114"/>
    </location>
</feature>
<dbReference type="PROSITE" id="PS50157">
    <property type="entry name" value="ZINC_FINGER_C2H2_2"/>
    <property type="match status" value="2"/>
</dbReference>
<dbReference type="Gene3D" id="3.30.160.60">
    <property type="entry name" value="Classic Zinc Finger"/>
    <property type="match status" value="3"/>
</dbReference>
<evidence type="ECO:0000256" key="4">
    <source>
        <dbReference type="ARBA" id="ARBA00022737"/>
    </source>
</evidence>
<keyword evidence="10" id="KW-0539">Nucleus</keyword>
<dbReference type="SMART" id="SM00355">
    <property type="entry name" value="ZnF_C2H2"/>
    <property type="match status" value="2"/>
</dbReference>
<comment type="subcellular location">
    <subcellularLocation>
        <location evidence="1">Nucleus</location>
    </subcellularLocation>
</comment>
<dbReference type="GO" id="GO:0000981">
    <property type="term" value="F:DNA-binding transcription factor activity, RNA polymerase II-specific"/>
    <property type="evidence" value="ECO:0007669"/>
    <property type="project" value="TreeGrafter"/>
</dbReference>
<proteinExistence type="inferred from homology"/>
<keyword evidence="6" id="KW-0862">Zinc</keyword>
<keyword evidence="3" id="KW-0479">Metal-binding</keyword>
<accession>A0A8C8I384</accession>
<evidence type="ECO:0000256" key="7">
    <source>
        <dbReference type="ARBA" id="ARBA00023015"/>
    </source>
</evidence>
<feature type="compositionally biased region" description="Basic residues" evidence="12">
    <location>
        <begin position="78"/>
        <end position="93"/>
    </location>
</feature>
<dbReference type="Proteomes" id="UP000694402">
    <property type="component" value="Unassembled WGS sequence"/>
</dbReference>
<evidence type="ECO:0000256" key="6">
    <source>
        <dbReference type="ARBA" id="ARBA00022833"/>
    </source>
</evidence>
<name>A0A8C8I384_ONCTS</name>
<feature type="region of interest" description="Disordered" evidence="12">
    <location>
        <begin position="1"/>
        <end position="37"/>
    </location>
</feature>
<keyword evidence="9" id="KW-0804">Transcription</keyword>
<dbReference type="Pfam" id="PF00096">
    <property type="entry name" value="zf-C2H2"/>
    <property type="match status" value="2"/>
</dbReference>
<dbReference type="GeneTree" id="ENSGT01030000234576"/>
<organism evidence="14 15">
    <name type="scientific">Oncorhynchus tshawytscha</name>
    <name type="common">Chinook salmon</name>
    <name type="synonym">Salmo tshawytscha</name>
    <dbReference type="NCBI Taxonomy" id="74940"/>
    <lineage>
        <taxon>Eukaryota</taxon>
        <taxon>Metazoa</taxon>
        <taxon>Chordata</taxon>
        <taxon>Craniata</taxon>
        <taxon>Vertebrata</taxon>
        <taxon>Euteleostomi</taxon>
        <taxon>Actinopterygii</taxon>
        <taxon>Neopterygii</taxon>
        <taxon>Teleostei</taxon>
        <taxon>Protacanthopterygii</taxon>
        <taxon>Salmoniformes</taxon>
        <taxon>Salmonidae</taxon>
        <taxon>Salmoninae</taxon>
        <taxon>Oncorhynchus</taxon>
    </lineage>
</organism>
<evidence type="ECO:0000256" key="1">
    <source>
        <dbReference type="ARBA" id="ARBA00004123"/>
    </source>
</evidence>
<reference evidence="14" key="1">
    <citation type="submission" date="2025-08" db="UniProtKB">
        <authorList>
            <consortium name="Ensembl"/>
        </authorList>
    </citation>
    <scope>IDENTIFICATION</scope>
</reference>
<dbReference type="SUPFAM" id="SSF57667">
    <property type="entry name" value="beta-beta-alpha zinc fingers"/>
    <property type="match status" value="1"/>
</dbReference>
<protein>
    <recommendedName>
        <fullName evidence="13">C2H2-type domain-containing protein</fullName>
    </recommendedName>
</protein>
<dbReference type="PANTHER" id="PTHR23226">
    <property type="entry name" value="ZINC FINGER AND SCAN DOMAIN-CONTAINING"/>
    <property type="match status" value="1"/>
</dbReference>
<dbReference type="AlphaFoldDB" id="A0A8C8I384"/>
<evidence type="ECO:0000256" key="3">
    <source>
        <dbReference type="ARBA" id="ARBA00022723"/>
    </source>
</evidence>
<comment type="similarity">
    <text evidence="2">Belongs to the krueppel C2H2-type zinc-finger protein family.</text>
</comment>
<evidence type="ECO:0000313" key="14">
    <source>
        <dbReference type="Ensembl" id="ENSOTSP00005073215.2"/>
    </source>
</evidence>
<evidence type="ECO:0000256" key="5">
    <source>
        <dbReference type="ARBA" id="ARBA00022771"/>
    </source>
</evidence>
<dbReference type="PANTHER" id="PTHR23226:SF416">
    <property type="entry name" value="FI01424P"/>
    <property type="match status" value="1"/>
</dbReference>
<feature type="domain" description="C2H2-type" evidence="13">
    <location>
        <begin position="121"/>
        <end position="143"/>
    </location>
</feature>
<keyword evidence="7" id="KW-0805">Transcription regulation</keyword>
<keyword evidence="15" id="KW-1185">Reference proteome</keyword>
<dbReference type="GO" id="GO:0000978">
    <property type="term" value="F:RNA polymerase II cis-regulatory region sequence-specific DNA binding"/>
    <property type="evidence" value="ECO:0007669"/>
    <property type="project" value="TreeGrafter"/>
</dbReference>
<dbReference type="GO" id="GO:0005634">
    <property type="term" value="C:nucleus"/>
    <property type="evidence" value="ECO:0007669"/>
    <property type="project" value="UniProtKB-SubCell"/>
</dbReference>
<evidence type="ECO:0000256" key="10">
    <source>
        <dbReference type="ARBA" id="ARBA00023242"/>
    </source>
</evidence>
<dbReference type="InterPro" id="IPR013087">
    <property type="entry name" value="Znf_C2H2_type"/>
</dbReference>
<sequence length="147" mass="16759">LTSKKEEEEEEETGYLGPVSQTHLKASNGSKDEFSHKTVLRYRSVINTRERRDYCPSSGGPQQPHDAEEAEKSLSTSKHLKKHQQRPTGKKSHFCSDCGKSYSRSDSLKLHKRIHTGEKPYSCDQCGMRYSDKRSLIKHQKIHGVVS</sequence>
<dbReference type="InterPro" id="IPR036236">
    <property type="entry name" value="Znf_C2H2_sf"/>
</dbReference>
<evidence type="ECO:0000256" key="8">
    <source>
        <dbReference type="ARBA" id="ARBA00023125"/>
    </source>
</evidence>
<dbReference type="GO" id="GO:0008270">
    <property type="term" value="F:zinc ion binding"/>
    <property type="evidence" value="ECO:0007669"/>
    <property type="project" value="UniProtKB-KW"/>
</dbReference>
<feature type="domain" description="C2H2-type" evidence="13">
    <location>
        <begin position="93"/>
        <end position="120"/>
    </location>
</feature>
<evidence type="ECO:0000256" key="12">
    <source>
        <dbReference type="SAM" id="MobiDB-lite"/>
    </source>
</evidence>
<evidence type="ECO:0000313" key="15">
    <source>
        <dbReference type="Proteomes" id="UP000694402"/>
    </source>
</evidence>
<keyword evidence="8" id="KW-0238">DNA-binding</keyword>